<dbReference type="EMBL" id="CP014243">
    <property type="protein sequence ID" value="AMD19471.1"/>
    <property type="molecule type" value="Genomic_DNA"/>
</dbReference>
<feature type="region of interest" description="Disordered" evidence="1">
    <location>
        <begin position="1"/>
        <end position="29"/>
    </location>
</feature>
<sequence>MSKVSKASKVPRPKSRNTKTKKSEKKKVKYRVEQLNRQNLSISDLSSIPKLKKPSALEATTLAKRHEEDTEKNQRLQDKSKEVDNDMVKQLEMISGFSL</sequence>
<dbReference type="GeneID" id="28722673"/>
<reference evidence="2 3" key="1">
    <citation type="submission" date="2016-01" db="EMBL/GenBank/DDBJ databases">
        <title>Genome sequence of the yeast Holleya sinecauda.</title>
        <authorList>
            <person name="Dietrich F.S."/>
        </authorList>
    </citation>
    <scope>NUCLEOTIDE SEQUENCE [LARGE SCALE GENOMIC DNA]</scope>
    <source>
        <strain evidence="2 3">ATCC 58844</strain>
    </source>
</reference>
<dbReference type="AlphaFoldDB" id="A0A120K1L5"/>
<evidence type="ECO:0000313" key="2">
    <source>
        <dbReference type="EMBL" id="AMD19471.1"/>
    </source>
</evidence>
<gene>
    <name evidence="2" type="ORF">AW171_hschr31307</name>
</gene>
<accession>A0A120K1L5</accession>
<feature type="compositionally biased region" description="Basic and acidic residues" evidence="1">
    <location>
        <begin position="64"/>
        <end position="82"/>
    </location>
</feature>
<dbReference type="RefSeq" id="XP_017986467.1">
    <property type="nucleotide sequence ID" value="XM_018131645.1"/>
</dbReference>
<feature type="compositionally biased region" description="Basic residues" evidence="1">
    <location>
        <begin position="9"/>
        <end position="29"/>
    </location>
</feature>
<proteinExistence type="predicted"/>
<dbReference type="OrthoDB" id="4063321at2759"/>
<dbReference type="Proteomes" id="UP000243052">
    <property type="component" value="Chromosome iii"/>
</dbReference>
<evidence type="ECO:0000256" key="1">
    <source>
        <dbReference type="SAM" id="MobiDB-lite"/>
    </source>
</evidence>
<keyword evidence="3" id="KW-1185">Reference proteome</keyword>
<name>A0A120K1L5_9SACH</name>
<organism evidence="2 3">
    <name type="scientific">Eremothecium sinecaudum</name>
    <dbReference type="NCBI Taxonomy" id="45286"/>
    <lineage>
        <taxon>Eukaryota</taxon>
        <taxon>Fungi</taxon>
        <taxon>Dikarya</taxon>
        <taxon>Ascomycota</taxon>
        <taxon>Saccharomycotina</taxon>
        <taxon>Saccharomycetes</taxon>
        <taxon>Saccharomycetales</taxon>
        <taxon>Saccharomycetaceae</taxon>
        <taxon>Eremothecium</taxon>
    </lineage>
</organism>
<feature type="region of interest" description="Disordered" evidence="1">
    <location>
        <begin position="62"/>
        <end position="82"/>
    </location>
</feature>
<protein>
    <submittedName>
        <fullName evidence="2">HCL680Wp</fullName>
    </submittedName>
</protein>
<evidence type="ECO:0000313" key="3">
    <source>
        <dbReference type="Proteomes" id="UP000243052"/>
    </source>
</evidence>